<reference evidence="5 6" key="1">
    <citation type="submission" date="2015-12" db="EMBL/GenBank/DDBJ databases">
        <title>The genome of Folsomia candida.</title>
        <authorList>
            <person name="Faddeeva A."/>
            <person name="Derks M.F."/>
            <person name="Anvar Y."/>
            <person name="Smit S."/>
            <person name="Van Straalen N."/>
            <person name="Roelofs D."/>
        </authorList>
    </citation>
    <scope>NUCLEOTIDE SEQUENCE [LARGE SCALE GENOMIC DNA]</scope>
    <source>
        <strain evidence="5 6">VU population</strain>
        <tissue evidence="5">Whole body</tissue>
    </source>
</reference>
<evidence type="ECO:0000256" key="1">
    <source>
        <dbReference type="PROSITE-ProRule" id="PRU01211"/>
    </source>
</evidence>
<gene>
    <name evidence="5" type="ORF">Fcan01_06666</name>
</gene>
<dbReference type="Proteomes" id="UP000198287">
    <property type="component" value="Unassembled WGS sequence"/>
</dbReference>
<dbReference type="SMART" id="SM00235">
    <property type="entry name" value="ZnMc"/>
    <property type="match status" value="1"/>
</dbReference>
<proteinExistence type="predicted"/>
<dbReference type="PANTHER" id="PTHR10127">
    <property type="entry name" value="DISCOIDIN, CUB, EGF, LAMININ , AND ZINC METALLOPROTEASE DOMAIN CONTAINING"/>
    <property type="match status" value="1"/>
</dbReference>
<dbReference type="InterPro" id="IPR001506">
    <property type="entry name" value="Peptidase_M12A"/>
</dbReference>
<dbReference type="Gene3D" id="3.40.390.10">
    <property type="entry name" value="Collagenase (Catalytic Domain)"/>
    <property type="match status" value="1"/>
</dbReference>
<accession>A0A226EIA5</accession>
<evidence type="ECO:0000259" key="4">
    <source>
        <dbReference type="PROSITE" id="PS51864"/>
    </source>
</evidence>
<dbReference type="Gene3D" id="2.80.10.50">
    <property type="match status" value="1"/>
</dbReference>
<dbReference type="PANTHER" id="PTHR10127:SF873">
    <property type="entry name" value="METALLOENDOPEPTIDASE"/>
    <property type="match status" value="1"/>
</dbReference>
<protein>
    <recommendedName>
        <fullName evidence="2">Metalloendopeptidase</fullName>
        <ecNumber evidence="2">3.4.24.-</ecNumber>
    </recommendedName>
</protein>
<evidence type="ECO:0000313" key="5">
    <source>
        <dbReference type="EMBL" id="OXA57169.1"/>
    </source>
</evidence>
<keyword evidence="2" id="KW-0732">Signal</keyword>
<dbReference type="SUPFAM" id="SSF50370">
    <property type="entry name" value="Ricin B-like lectins"/>
    <property type="match status" value="1"/>
</dbReference>
<keyword evidence="2" id="KW-0862">Zinc</keyword>
<comment type="caution">
    <text evidence="5">The sequence shown here is derived from an EMBL/GenBank/DDBJ whole genome shotgun (WGS) entry which is preliminary data.</text>
</comment>
<name>A0A226EIA5_FOLCA</name>
<dbReference type="GO" id="GO:0006508">
    <property type="term" value="P:proteolysis"/>
    <property type="evidence" value="ECO:0007669"/>
    <property type="project" value="UniProtKB-KW"/>
</dbReference>
<keyword evidence="2" id="KW-0645">Protease</keyword>
<evidence type="ECO:0000256" key="3">
    <source>
        <dbReference type="SAM" id="MobiDB-lite"/>
    </source>
</evidence>
<dbReference type="SUPFAM" id="SSF55486">
    <property type="entry name" value="Metalloproteases ('zincins'), catalytic domain"/>
    <property type="match status" value="1"/>
</dbReference>
<dbReference type="Pfam" id="PF01400">
    <property type="entry name" value="Astacin"/>
    <property type="match status" value="1"/>
</dbReference>
<keyword evidence="2" id="KW-0479">Metal-binding</keyword>
<dbReference type="PROSITE" id="PS50231">
    <property type="entry name" value="RICIN_B_LECTIN"/>
    <property type="match status" value="1"/>
</dbReference>
<dbReference type="InterPro" id="IPR006026">
    <property type="entry name" value="Peptidase_Metallo"/>
</dbReference>
<evidence type="ECO:0000313" key="6">
    <source>
        <dbReference type="Proteomes" id="UP000198287"/>
    </source>
</evidence>
<keyword evidence="2" id="KW-0378">Hydrolase</keyword>
<feature type="region of interest" description="Disordered" evidence="3">
    <location>
        <begin position="29"/>
        <end position="54"/>
    </location>
</feature>
<dbReference type="OrthoDB" id="291007at2759"/>
<comment type="cofactor">
    <cofactor evidence="2">
        <name>Zn(2+)</name>
        <dbReference type="ChEBI" id="CHEBI:29105"/>
    </cofactor>
    <text evidence="2">Binds 1 zinc ion per subunit.</text>
</comment>
<comment type="caution">
    <text evidence="1">Lacks conserved residue(s) required for the propagation of feature annotation.</text>
</comment>
<sequence>MSPKICKLFFVFLIIGVFDYSEAQAKKKAGNGGEKKAVGNKQGNKYKNGPGTTILDPQKKWPKGNVYYELNPSFEDKYHPLLAQAINHIEGRTCLRFRQSKEAKDRIVIKNAGDKSCTSPIGRQGGQQEIVLGKNCNQIKKALNHNHHPSFLALNWFRFFHDIFTESKFAFEKADEKHFGGFGTPYDYKSIMHYGRKGFSKNGKETLIPTKNPKADIGDVDKMSRYDIEDVNNLYCKTVRNACFKSASGGFMNLNAKLAGDGVQVITKPKMNGVTAKWTFEGSDFFGKKGSEIWSWAQTGGGVKVLTENLSKNAVIVASSQGSQNQLWLGMNVGKGKNVKYLVKNFKSGRCLQSTKGNDQLKTVKCNAKAQNQLWTFPTVVP</sequence>
<feature type="chain" id="PRO_5011816185" description="Metalloendopeptidase" evidence="2">
    <location>
        <begin position="26"/>
        <end position="382"/>
    </location>
</feature>
<dbReference type="GO" id="GO:0008270">
    <property type="term" value="F:zinc ion binding"/>
    <property type="evidence" value="ECO:0007669"/>
    <property type="project" value="InterPro"/>
</dbReference>
<feature type="domain" description="Peptidase M12A" evidence="4">
    <location>
        <begin position="52"/>
        <end position="237"/>
    </location>
</feature>
<dbReference type="EC" id="3.4.24.-" evidence="2"/>
<keyword evidence="2" id="KW-0482">Metalloprotease</keyword>
<dbReference type="STRING" id="158441.A0A226EIA5"/>
<dbReference type="PROSITE" id="PS51864">
    <property type="entry name" value="ASTACIN"/>
    <property type="match status" value="1"/>
</dbReference>
<dbReference type="InterPro" id="IPR035992">
    <property type="entry name" value="Ricin_B-like_lectins"/>
</dbReference>
<dbReference type="InterPro" id="IPR024079">
    <property type="entry name" value="MetalloPept_cat_dom_sf"/>
</dbReference>
<keyword evidence="6" id="KW-1185">Reference proteome</keyword>
<dbReference type="EMBL" id="LNIX01000003">
    <property type="protein sequence ID" value="OXA57169.1"/>
    <property type="molecule type" value="Genomic_DNA"/>
</dbReference>
<dbReference type="PRINTS" id="PR00480">
    <property type="entry name" value="ASTACIN"/>
</dbReference>
<organism evidence="5 6">
    <name type="scientific">Folsomia candida</name>
    <name type="common">Springtail</name>
    <dbReference type="NCBI Taxonomy" id="158441"/>
    <lineage>
        <taxon>Eukaryota</taxon>
        <taxon>Metazoa</taxon>
        <taxon>Ecdysozoa</taxon>
        <taxon>Arthropoda</taxon>
        <taxon>Hexapoda</taxon>
        <taxon>Collembola</taxon>
        <taxon>Entomobryomorpha</taxon>
        <taxon>Isotomoidea</taxon>
        <taxon>Isotomidae</taxon>
        <taxon>Proisotominae</taxon>
        <taxon>Folsomia</taxon>
    </lineage>
</organism>
<dbReference type="GO" id="GO:0004222">
    <property type="term" value="F:metalloendopeptidase activity"/>
    <property type="evidence" value="ECO:0007669"/>
    <property type="project" value="UniProtKB-UniRule"/>
</dbReference>
<evidence type="ECO:0000256" key="2">
    <source>
        <dbReference type="RuleBase" id="RU361183"/>
    </source>
</evidence>
<dbReference type="AlphaFoldDB" id="A0A226EIA5"/>
<feature type="signal peptide" evidence="2">
    <location>
        <begin position="1"/>
        <end position="25"/>
    </location>
</feature>